<evidence type="ECO:0000313" key="11">
    <source>
        <dbReference type="EMBL" id="KAJ0984049.1"/>
    </source>
</evidence>
<dbReference type="GO" id="GO:0003677">
    <property type="term" value="F:DNA binding"/>
    <property type="evidence" value="ECO:0007669"/>
    <property type="project" value="UniProtKB-UniRule"/>
</dbReference>
<dbReference type="Gene3D" id="1.10.10.60">
    <property type="entry name" value="Homeodomain-like"/>
    <property type="match status" value="1"/>
</dbReference>
<dbReference type="InterPro" id="IPR050224">
    <property type="entry name" value="TALE_homeobox"/>
</dbReference>
<dbReference type="Pfam" id="PF07526">
    <property type="entry name" value="POX"/>
    <property type="match status" value="1"/>
</dbReference>
<evidence type="ECO:0000259" key="10">
    <source>
        <dbReference type="PROSITE" id="PS50071"/>
    </source>
</evidence>
<feature type="compositionally biased region" description="Low complexity" evidence="9">
    <location>
        <begin position="38"/>
        <end position="50"/>
    </location>
</feature>
<dbReference type="InterPro" id="IPR009057">
    <property type="entry name" value="Homeodomain-like_sf"/>
</dbReference>
<evidence type="ECO:0000256" key="3">
    <source>
        <dbReference type="ARBA" id="ARBA00023015"/>
    </source>
</evidence>
<feature type="domain" description="Homeobox" evidence="10">
    <location>
        <begin position="257"/>
        <end position="320"/>
    </location>
</feature>
<keyword evidence="3" id="KW-0805">Transcription regulation</keyword>
<dbReference type="SMART" id="SM00389">
    <property type="entry name" value="HOX"/>
    <property type="match status" value="1"/>
</dbReference>
<keyword evidence="5 8" id="KW-0371">Homeobox</keyword>
<evidence type="ECO:0000256" key="4">
    <source>
        <dbReference type="ARBA" id="ARBA00023125"/>
    </source>
</evidence>
<comment type="subcellular location">
    <subcellularLocation>
        <location evidence="1 8">Nucleus</location>
    </subcellularLocation>
</comment>
<sequence>MASTVGGYDDQAHAMYHVPQHSRREKLRFPDPNPLLLPHLHIPSSSSSSPNPNPSYTSSFASTPRSFSLSLSSASPCPMLEHAPSRPFTGYAAVLSGSRFLEPALQLLDAACGVGRAGGALFDGDRLALEDVNGAGRLMNGSVLGKEQQWRKARLVSMLDEVYSRYTHYYQQLQAVIQAFESVAGLSTAAPYALMALQTMSKQFKCLTNLISDQLHLTNKAHGNEGIKRKEVSAFGLINAGVCGLRAASNSETYRQPPVWRPQRGLPERAVAVLRKWLFEHFLHPYPTDTDKQMLAKQTGLSRNQVSNWFINARVRLWKPMVEEVHSLEMSQSHHFPARDQNKNANEQPQVPPDFIATHSNNQASVNACHWKNQYPTPKPFRGDISQITHHIEEPLNFASNEMSSHHDVGGGPGAAWGNGGVTLTLGLHQSNGVCLPEPIHLNAVHSFGFEYDDAYVMDTMGGHDQHFGRGIGRHCVHDFVG</sequence>
<organism evidence="11 12">
    <name type="scientific">Dioscorea zingiberensis</name>
    <dbReference type="NCBI Taxonomy" id="325984"/>
    <lineage>
        <taxon>Eukaryota</taxon>
        <taxon>Viridiplantae</taxon>
        <taxon>Streptophyta</taxon>
        <taxon>Embryophyta</taxon>
        <taxon>Tracheophyta</taxon>
        <taxon>Spermatophyta</taxon>
        <taxon>Magnoliopsida</taxon>
        <taxon>Liliopsida</taxon>
        <taxon>Dioscoreales</taxon>
        <taxon>Dioscoreaceae</taxon>
        <taxon>Dioscorea</taxon>
    </lineage>
</organism>
<dbReference type="SUPFAM" id="SSF46689">
    <property type="entry name" value="Homeodomain-like"/>
    <property type="match status" value="1"/>
</dbReference>
<dbReference type="OrthoDB" id="10056939at2759"/>
<protein>
    <recommendedName>
        <fullName evidence="10">Homeobox domain-containing protein</fullName>
    </recommendedName>
</protein>
<dbReference type="GO" id="GO:0005634">
    <property type="term" value="C:nucleus"/>
    <property type="evidence" value="ECO:0007669"/>
    <property type="project" value="UniProtKB-SubCell"/>
</dbReference>
<accession>A0A9D5HPC1</accession>
<reference evidence="11" key="2">
    <citation type="journal article" date="2022" name="Hortic Res">
        <title>The genome of Dioscorea zingiberensis sheds light on the biosynthesis, origin and evolution of the medicinally important diosgenin saponins.</title>
        <authorList>
            <person name="Li Y."/>
            <person name="Tan C."/>
            <person name="Li Z."/>
            <person name="Guo J."/>
            <person name="Li S."/>
            <person name="Chen X."/>
            <person name="Wang C."/>
            <person name="Dai X."/>
            <person name="Yang H."/>
            <person name="Song W."/>
            <person name="Hou L."/>
            <person name="Xu J."/>
            <person name="Tong Z."/>
            <person name="Xu A."/>
            <person name="Yuan X."/>
            <person name="Wang W."/>
            <person name="Yang Q."/>
            <person name="Chen L."/>
            <person name="Sun Z."/>
            <person name="Wang K."/>
            <person name="Pan B."/>
            <person name="Chen J."/>
            <person name="Bao Y."/>
            <person name="Liu F."/>
            <person name="Qi X."/>
            <person name="Gang D.R."/>
            <person name="Wen J."/>
            <person name="Li J."/>
        </authorList>
    </citation>
    <scope>NUCLEOTIDE SEQUENCE</scope>
    <source>
        <strain evidence="11">Dzin_1.0</strain>
    </source>
</reference>
<keyword evidence="12" id="KW-1185">Reference proteome</keyword>
<gene>
    <name evidence="11" type="ORF">J5N97_002405</name>
</gene>
<dbReference type="SMART" id="SM00574">
    <property type="entry name" value="POX"/>
    <property type="match status" value="1"/>
</dbReference>
<keyword evidence="6" id="KW-0804">Transcription</keyword>
<dbReference type="FunFam" id="1.10.10.60:FF:000117">
    <property type="entry name" value="BEL1-like homeodomain protein 9"/>
    <property type="match status" value="1"/>
</dbReference>
<dbReference type="PROSITE" id="PS50071">
    <property type="entry name" value="HOMEOBOX_2"/>
    <property type="match status" value="1"/>
</dbReference>
<dbReference type="InterPro" id="IPR006563">
    <property type="entry name" value="POX_dom"/>
</dbReference>
<dbReference type="Proteomes" id="UP001085076">
    <property type="component" value="Miscellaneous, Linkage group lg01"/>
</dbReference>
<dbReference type="PANTHER" id="PTHR11850">
    <property type="entry name" value="HOMEOBOX PROTEIN TRANSCRIPTION FACTORS"/>
    <property type="match status" value="1"/>
</dbReference>
<evidence type="ECO:0000256" key="8">
    <source>
        <dbReference type="PROSITE-ProRule" id="PRU00108"/>
    </source>
</evidence>
<dbReference type="GO" id="GO:0006355">
    <property type="term" value="P:regulation of DNA-templated transcription"/>
    <property type="evidence" value="ECO:0007669"/>
    <property type="project" value="InterPro"/>
</dbReference>
<comment type="similarity">
    <text evidence="2">Belongs to the TALE/BELL homeobox family.</text>
</comment>
<evidence type="ECO:0000256" key="9">
    <source>
        <dbReference type="SAM" id="MobiDB-lite"/>
    </source>
</evidence>
<dbReference type="InterPro" id="IPR008422">
    <property type="entry name" value="KN_HD"/>
</dbReference>
<evidence type="ECO:0000256" key="7">
    <source>
        <dbReference type="ARBA" id="ARBA00023242"/>
    </source>
</evidence>
<name>A0A9D5HPC1_9LILI</name>
<dbReference type="CDD" id="cd00086">
    <property type="entry name" value="homeodomain"/>
    <property type="match status" value="1"/>
</dbReference>
<evidence type="ECO:0000313" key="12">
    <source>
        <dbReference type="Proteomes" id="UP001085076"/>
    </source>
</evidence>
<evidence type="ECO:0000256" key="1">
    <source>
        <dbReference type="ARBA" id="ARBA00004123"/>
    </source>
</evidence>
<dbReference type="InterPro" id="IPR001356">
    <property type="entry name" value="HD"/>
</dbReference>
<reference evidence="11" key="1">
    <citation type="submission" date="2021-03" db="EMBL/GenBank/DDBJ databases">
        <authorList>
            <person name="Li Z."/>
            <person name="Yang C."/>
        </authorList>
    </citation>
    <scope>NUCLEOTIDE SEQUENCE</scope>
    <source>
        <strain evidence="11">Dzin_1.0</strain>
        <tissue evidence="11">Leaf</tissue>
    </source>
</reference>
<evidence type="ECO:0000256" key="2">
    <source>
        <dbReference type="ARBA" id="ARBA00006454"/>
    </source>
</evidence>
<dbReference type="AlphaFoldDB" id="A0A9D5HPC1"/>
<feature type="region of interest" description="Disordered" evidence="9">
    <location>
        <begin position="38"/>
        <end position="59"/>
    </location>
</feature>
<comment type="caution">
    <text evidence="11">The sequence shown here is derived from an EMBL/GenBank/DDBJ whole genome shotgun (WGS) entry which is preliminary data.</text>
</comment>
<evidence type="ECO:0000256" key="6">
    <source>
        <dbReference type="ARBA" id="ARBA00023163"/>
    </source>
</evidence>
<dbReference type="EMBL" id="JAGGNH010000001">
    <property type="protein sequence ID" value="KAJ0984049.1"/>
    <property type="molecule type" value="Genomic_DNA"/>
</dbReference>
<evidence type="ECO:0000256" key="5">
    <source>
        <dbReference type="ARBA" id="ARBA00023155"/>
    </source>
</evidence>
<proteinExistence type="inferred from homology"/>
<keyword evidence="7 8" id="KW-0539">Nucleus</keyword>
<feature type="DNA-binding region" description="Homeobox" evidence="8">
    <location>
        <begin position="259"/>
        <end position="321"/>
    </location>
</feature>
<keyword evidence="4 8" id="KW-0238">DNA-binding</keyword>
<dbReference type="Pfam" id="PF05920">
    <property type="entry name" value="Homeobox_KN"/>
    <property type="match status" value="1"/>
</dbReference>